<evidence type="ECO:0000313" key="3">
    <source>
        <dbReference type="Proteomes" id="UP000031036"/>
    </source>
</evidence>
<keyword evidence="3" id="KW-1185">Reference proteome</keyword>
<dbReference type="Proteomes" id="UP000031036">
    <property type="component" value="Unassembled WGS sequence"/>
</dbReference>
<proteinExistence type="predicted"/>
<organism evidence="2 3">
    <name type="scientific">Toxocara canis</name>
    <name type="common">Canine roundworm</name>
    <dbReference type="NCBI Taxonomy" id="6265"/>
    <lineage>
        <taxon>Eukaryota</taxon>
        <taxon>Metazoa</taxon>
        <taxon>Ecdysozoa</taxon>
        <taxon>Nematoda</taxon>
        <taxon>Chromadorea</taxon>
        <taxon>Rhabditida</taxon>
        <taxon>Spirurina</taxon>
        <taxon>Ascaridomorpha</taxon>
        <taxon>Ascaridoidea</taxon>
        <taxon>Toxocaridae</taxon>
        <taxon>Toxocara</taxon>
    </lineage>
</organism>
<dbReference type="EMBL" id="JPKZ01000190">
    <property type="protein sequence ID" value="KHN88709.1"/>
    <property type="molecule type" value="Genomic_DNA"/>
</dbReference>
<feature type="non-terminal residue" evidence="2">
    <location>
        <position position="1"/>
    </location>
</feature>
<feature type="transmembrane region" description="Helical" evidence="1">
    <location>
        <begin position="67"/>
        <end position="86"/>
    </location>
</feature>
<gene>
    <name evidence="2" type="ORF">Tcan_09168</name>
</gene>
<name>A0A0B2W4X4_TOXCA</name>
<reference evidence="2 3" key="1">
    <citation type="submission" date="2014-11" db="EMBL/GenBank/DDBJ databases">
        <title>Genetic blueprint of the zoonotic pathogen Toxocara canis.</title>
        <authorList>
            <person name="Zhu X.-Q."/>
            <person name="Korhonen P.K."/>
            <person name="Cai H."/>
            <person name="Young N.D."/>
            <person name="Nejsum P."/>
            <person name="von Samson-Himmelstjerna G."/>
            <person name="Boag P.R."/>
            <person name="Tan P."/>
            <person name="Li Q."/>
            <person name="Min J."/>
            <person name="Yang Y."/>
            <person name="Wang X."/>
            <person name="Fang X."/>
            <person name="Hall R.S."/>
            <person name="Hofmann A."/>
            <person name="Sternberg P.W."/>
            <person name="Jex A.R."/>
            <person name="Gasser R.B."/>
        </authorList>
    </citation>
    <scope>NUCLEOTIDE SEQUENCE [LARGE SCALE GENOMIC DNA]</scope>
    <source>
        <strain evidence="2">PN_DK_2014</strain>
    </source>
</reference>
<accession>A0A0B2W4X4</accession>
<dbReference type="AlphaFoldDB" id="A0A0B2W4X4"/>
<keyword evidence="1" id="KW-1133">Transmembrane helix</keyword>
<feature type="transmembrane region" description="Helical" evidence="1">
    <location>
        <begin position="16"/>
        <end position="35"/>
    </location>
</feature>
<comment type="caution">
    <text evidence="2">The sequence shown here is derived from an EMBL/GenBank/DDBJ whole genome shotgun (WGS) entry which is preliminary data.</text>
</comment>
<feature type="transmembrane region" description="Helical" evidence="1">
    <location>
        <begin position="92"/>
        <end position="111"/>
    </location>
</feature>
<keyword evidence="1" id="KW-0812">Transmembrane</keyword>
<protein>
    <submittedName>
        <fullName evidence="2">Uncharacterized protein</fullName>
    </submittedName>
</protein>
<evidence type="ECO:0000256" key="1">
    <source>
        <dbReference type="SAM" id="Phobius"/>
    </source>
</evidence>
<keyword evidence="1" id="KW-0472">Membrane</keyword>
<sequence length="118" mass="13292">GDVCQRDSTTVQRDCVVVLCATIVLLGGNLFLPFSDENYWSSCSRSMASRVPELNKNGGYRFMKRRFGPITIFIILACCQITLLNTCLASSPMLPLVVFLLLVCCRCYEYFHFQTSAE</sequence>
<evidence type="ECO:0000313" key="2">
    <source>
        <dbReference type="EMBL" id="KHN88709.1"/>
    </source>
</evidence>